<proteinExistence type="predicted"/>
<dbReference type="Pfam" id="PF25192">
    <property type="entry name" value="DiatomPyrShell"/>
    <property type="match status" value="1"/>
</dbReference>
<feature type="signal peptide" evidence="1">
    <location>
        <begin position="1"/>
        <end position="18"/>
    </location>
</feature>
<gene>
    <name evidence="2" type="ORF">EANT1437_LOCUS2027</name>
</gene>
<dbReference type="EMBL" id="HBHI01004004">
    <property type="protein sequence ID" value="CAD9658225.1"/>
    <property type="molecule type" value="Transcribed_RNA"/>
</dbReference>
<keyword evidence="1" id="KW-0732">Signal</keyword>
<reference evidence="2" key="1">
    <citation type="submission" date="2021-01" db="EMBL/GenBank/DDBJ databases">
        <authorList>
            <person name="Corre E."/>
            <person name="Pelletier E."/>
            <person name="Niang G."/>
            <person name="Scheremetjew M."/>
            <person name="Finn R."/>
            <person name="Kale V."/>
            <person name="Holt S."/>
            <person name="Cochrane G."/>
            <person name="Meng A."/>
            <person name="Brown T."/>
            <person name="Cohen L."/>
        </authorList>
    </citation>
    <scope>NUCLEOTIDE SEQUENCE</scope>
    <source>
        <strain evidence="2">CCMP1452</strain>
    </source>
</reference>
<accession>A0A7S2VZJ3</accession>
<dbReference type="InterPro" id="IPR057491">
    <property type="entry name" value="DiatomPyrShell"/>
</dbReference>
<sequence>MKIYGAILAICAIPSSSAFVVQAPAFKASTSLYSAPSYIGVMNENTEPKTTTSPALSANSPTWKERMGAEQSNGVLKSAKEIWDASSPITIQGGSLRTCSFDESVNRVQVLLKTEGRPLTSNVELWQGPDNTPQQINVYIEDGSYRPFRAVIETPGGSNAVCIRNTGNMEFPMAACVDGEVENSGTSPSVLLESKDKGRIVQGGAVHTTPFNANVQSVQILLKTDGRPMNARIELLQGPNNNKQVMEVYVEDGQTRPFYAVIETPGTGNVVRIVNTSTVEYPLNTSIEPYIIDDTIVAEATPQGMVWSN</sequence>
<name>A0A7S2VZJ3_9STRA</name>
<feature type="chain" id="PRO_5030722377" evidence="1">
    <location>
        <begin position="19"/>
        <end position="309"/>
    </location>
</feature>
<organism evidence="2">
    <name type="scientific">Eucampia antarctica</name>
    <dbReference type="NCBI Taxonomy" id="49252"/>
    <lineage>
        <taxon>Eukaryota</taxon>
        <taxon>Sar</taxon>
        <taxon>Stramenopiles</taxon>
        <taxon>Ochrophyta</taxon>
        <taxon>Bacillariophyta</taxon>
        <taxon>Mediophyceae</taxon>
        <taxon>Biddulphiophycidae</taxon>
        <taxon>Hemiaulales</taxon>
        <taxon>Hemiaulaceae</taxon>
        <taxon>Eucampia</taxon>
    </lineage>
</organism>
<dbReference type="AlphaFoldDB" id="A0A7S2VZJ3"/>
<evidence type="ECO:0000313" key="2">
    <source>
        <dbReference type="EMBL" id="CAD9658225.1"/>
    </source>
</evidence>
<protein>
    <submittedName>
        <fullName evidence="2">Uncharacterized protein</fullName>
    </submittedName>
</protein>
<evidence type="ECO:0000256" key="1">
    <source>
        <dbReference type="SAM" id="SignalP"/>
    </source>
</evidence>